<evidence type="ECO:0000313" key="4">
    <source>
        <dbReference type="Proteomes" id="UP000471648"/>
    </source>
</evidence>
<dbReference type="AlphaFoldDB" id="A0A6N9VI13"/>
<organism evidence="3 4">
    <name type="scientific">Streptomyces microflavus</name>
    <name type="common">Streptomyces lipmanii</name>
    <dbReference type="NCBI Taxonomy" id="1919"/>
    <lineage>
        <taxon>Bacteria</taxon>
        <taxon>Bacillati</taxon>
        <taxon>Actinomycetota</taxon>
        <taxon>Actinomycetes</taxon>
        <taxon>Kitasatosporales</taxon>
        <taxon>Streptomycetaceae</taxon>
        <taxon>Streptomyces</taxon>
    </lineage>
</organism>
<evidence type="ECO:0000313" key="3">
    <source>
        <dbReference type="EMBL" id="NEB71255.1"/>
    </source>
</evidence>
<evidence type="ECO:0000256" key="1">
    <source>
        <dbReference type="SAM" id="MobiDB-lite"/>
    </source>
</evidence>
<keyword evidence="2" id="KW-0812">Transmembrane</keyword>
<keyword evidence="2" id="KW-0472">Membrane</keyword>
<reference evidence="3 4" key="1">
    <citation type="submission" date="2020-01" db="EMBL/GenBank/DDBJ databases">
        <title>Insect and environment-associated Actinomycetes.</title>
        <authorList>
            <person name="Currrie C."/>
            <person name="Chevrette M."/>
            <person name="Carlson C."/>
            <person name="Stubbendieck R."/>
            <person name="Wendt-Pienkowski E."/>
        </authorList>
    </citation>
    <scope>NUCLEOTIDE SEQUENCE [LARGE SCALE GENOMIC DNA]</scope>
    <source>
        <strain evidence="3 4">SID14438</strain>
    </source>
</reference>
<protein>
    <submittedName>
        <fullName evidence="3">Uncharacterized protein</fullName>
    </submittedName>
</protein>
<accession>A0A6N9VI13</accession>
<dbReference type="Proteomes" id="UP000471648">
    <property type="component" value="Unassembled WGS sequence"/>
</dbReference>
<feature type="transmembrane region" description="Helical" evidence="2">
    <location>
        <begin position="28"/>
        <end position="49"/>
    </location>
</feature>
<proteinExistence type="predicted"/>
<dbReference type="EMBL" id="JAAGME010001253">
    <property type="protein sequence ID" value="NEB71255.1"/>
    <property type="molecule type" value="Genomic_DNA"/>
</dbReference>
<evidence type="ECO:0000256" key="2">
    <source>
        <dbReference type="SAM" id="Phobius"/>
    </source>
</evidence>
<feature type="non-terminal residue" evidence="3">
    <location>
        <position position="1"/>
    </location>
</feature>
<feature type="non-terminal residue" evidence="3">
    <location>
        <position position="73"/>
    </location>
</feature>
<name>A0A6N9VI13_STRMI</name>
<comment type="caution">
    <text evidence="3">The sequence shown here is derived from an EMBL/GenBank/DDBJ whole genome shotgun (WGS) entry which is preliminary data.</text>
</comment>
<sequence>PAAEEATEGPSDRSSGTSRPGRARTRTWAAAALGVVVSTLLATAVTTYFDVWSSSRSPVPAGQGLHVESEVWW</sequence>
<gene>
    <name evidence="3" type="ORF">G3I39_29935</name>
</gene>
<feature type="region of interest" description="Disordered" evidence="1">
    <location>
        <begin position="1"/>
        <end position="24"/>
    </location>
</feature>
<keyword evidence="2" id="KW-1133">Transmembrane helix</keyword>